<feature type="domain" description="Response regulatory" evidence="2">
    <location>
        <begin position="20"/>
        <end position="145"/>
    </location>
</feature>
<dbReference type="STRING" id="155974.SAMN04487818_102184"/>
<gene>
    <name evidence="3" type="ORF">SAMN04487818_102184</name>
</gene>
<dbReference type="PANTHER" id="PTHR44520">
    <property type="entry name" value="RESPONSE REGULATOR RCP1-RELATED"/>
    <property type="match status" value="1"/>
</dbReference>
<name>A0A1H9MIZ5_9PSEU</name>
<accession>A0A1H9MIZ5</accession>
<dbReference type="SUPFAM" id="SSF52172">
    <property type="entry name" value="CheY-like"/>
    <property type="match status" value="1"/>
</dbReference>
<reference evidence="4" key="1">
    <citation type="submission" date="2016-10" db="EMBL/GenBank/DDBJ databases">
        <authorList>
            <person name="Varghese N."/>
            <person name="Submissions S."/>
        </authorList>
    </citation>
    <scope>NUCLEOTIDE SEQUENCE [LARGE SCALE GENOMIC DNA]</scope>
    <source>
        <strain evidence="4">DSM 44260</strain>
    </source>
</reference>
<dbReference type="Proteomes" id="UP000199051">
    <property type="component" value="Unassembled WGS sequence"/>
</dbReference>
<keyword evidence="4" id="KW-1185">Reference proteome</keyword>
<sequence>MSDQNTARGESTDLPPAPIDVLVVEDDEGDVLMIREAFEQHAQRTRLHVVNDGADAIAFLRREGRFQDAPRPRLVLLDLNMPRMDGREVLAQVKADPALAAIPVVVLTTSAAHDDVVGSYSLHANAYVTKPVDFDAFMAAVGKVDEFFSATVRLPS</sequence>
<dbReference type="CDD" id="cd17557">
    <property type="entry name" value="REC_Rcp-like"/>
    <property type="match status" value="1"/>
</dbReference>
<evidence type="ECO:0000313" key="3">
    <source>
        <dbReference type="EMBL" id="SER23618.1"/>
    </source>
</evidence>
<dbReference type="InterPro" id="IPR011006">
    <property type="entry name" value="CheY-like_superfamily"/>
</dbReference>
<protein>
    <submittedName>
        <fullName evidence="3">Two-component system, unclassified family, response regulator</fullName>
    </submittedName>
</protein>
<evidence type="ECO:0000256" key="1">
    <source>
        <dbReference type="PROSITE-ProRule" id="PRU00169"/>
    </source>
</evidence>
<evidence type="ECO:0000313" key="4">
    <source>
        <dbReference type="Proteomes" id="UP000199051"/>
    </source>
</evidence>
<dbReference type="Gene3D" id="3.40.50.2300">
    <property type="match status" value="1"/>
</dbReference>
<keyword evidence="1" id="KW-0597">Phosphoprotein</keyword>
<proteinExistence type="predicted"/>
<organism evidence="3 4">
    <name type="scientific">Actinokineospora terrae</name>
    <dbReference type="NCBI Taxonomy" id="155974"/>
    <lineage>
        <taxon>Bacteria</taxon>
        <taxon>Bacillati</taxon>
        <taxon>Actinomycetota</taxon>
        <taxon>Actinomycetes</taxon>
        <taxon>Pseudonocardiales</taxon>
        <taxon>Pseudonocardiaceae</taxon>
        <taxon>Actinokineospora</taxon>
    </lineage>
</organism>
<dbReference type="Pfam" id="PF00072">
    <property type="entry name" value="Response_reg"/>
    <property type="match status" value="1"/>
</dbReference>
<evidence type="ECO:0000259" key="2">
    <source>
        <dbReference type="PROSITE" id="PS50110"/>
    </source>
</evidence>
<dbReference type="RefSeq" id="WP_092775135.1">
    <property type="nucleotide sequence ID" value="NZ_FOGI01000002.1"/>
</dbReference>
<dbReference type="SMART" id="SM00448">
    <property type="entry name" value="REC"/>
    <property type="match status" value="1"/>
</dbReference>
<dbReference type="InterPro" id="IPR052893">
    <property type="entry name" value="TCS_response_regulator"/>
</dbReference>
<dbReference type="PANTHER" id="PTHR44520:SF2">
    <property type="entry name" value="RESPONSE REGULATOR RCP1"/>
    <property type="match status" value="1"/>
</dbReference>
<dbReference type="PROSITE" id="PS50110">
    <property type="entry name" value="RESPONSE_REGULATORY"/>
    <property type="match status" value="1"/>
</dbReference>
<dbReference type="InterPro" id="IPR001789">
    <property type="entry name" value="Sig_transdc_resp-reg_receiver"/>
</dbReference>
<dbReference type="EMBL" id="FOGI01000002">
    <property type="protein sequence ID" value="SER23618.1"/>
    <property type="molecule type" value="Genomic_DNA"/>
</dbReference>
<feature type="modified residue" description="4-aspartylphosphate" evidence="1">
    <location>
        <position position="78"/>
    </location>
</feature>
<dbReference type="GO" id="GO:0000160">
    <property type="term" value="P:phosphorelay signal transduction system"/>
    <property type="evidence" value="ECO:0007669"/>
    <property type="project" value="InterPro"/>
</dbReference>
<dbReference type="AlphaFoldDB" id="A0A1H9MIZ5"/>